<gene>
    <name evidence="5" type="ORF">Aam_128_003</name>
</gene>
<comment type="similarity">
    <text evidence="1">Belongs to the MobA/MobL family.</text>
</comment>
<dbReference type="STRING" id="1120923.SAMN02746095_03941"/>
<proteinExistence type="inferred from homology"/>
<dbReference type="Proteomes" id="UP000032668">
    <property type="component" value="Unassembled WGS sequence"/>
</dbReference>
<dbReference type="Pfam" id="PF13604">
    <property type="entry name" value="AAA_30"/>
    <property type="match status" value="1"/>
</dbReference>
<accession>A0A0D6PMC9</accession>
<dbReference type="InterPro" id="IPR005053">
    <property type="entry name" value="MobA_MobL"/>
</dbReference>
<dbReference type="NCBIfam" id="TIGR02768">
    <property type="entry name" value="TraA_Ti"/>
    <property type="match status" value="1"/>
</dbReference>
<dbReference type="EMBL" id="BANC01000126">
    <property type="protein sequence ID" value="GAN81959.1"/>
    <property type="molecule type" value="Genomic_DNA"/>
</dbReference>
<sequence>MAAAAYRVAEKLTNERDGLVHDFTRRGGVEHSEITLPGDKISEDGSAVRGCGPAWARERSVLWNSAEAAEKRKDARVAREIEVAMPHELSAEQRLDLTRDFAQGLAARYGVAVDFAIHAPHRDSSVLNHHAHIMMTTRKVERAGLGEKSELELENKKLEALGLPNTHQQMRDMRITWEQRANVHLARAGLDVRIDHRSHVERGLEIEPTQHVGVHATQMERRGKPVSRVRLDEEAAQRNAALIREKPEQVLTLLTGEKSVFDRQDVARALHRYIGEPEEFQNALAQVMASPALVELQAERQDAAGRVVEAARYSTREMVAIERDMAVSADRMAGRRDHGVAGRHVAAAVARQDAAIRLVGGAGLAVEQVAAIEAVTGPERITAVVGLAGAGKSTMLAAAREAWEAQGYRVHGAALAGKAAEGLEESSGIASRTLASWERGWERRFDKLGPKDVFVIDEAGMVGSKQLSRFITEADLAGAKIVLVGDPEQLQPIGAGAAFRAVAERVGMVELEGIRRQREGWQRAASMDFGRHRTAEGLAAYAQRGAVRFEETSEAARIAIVRDVMADMELRPEGSRLVLAHRRADVAALNDAIRDARQAQGELTGELVYQTTEGARAFAPGDRVLFRENNRELGVKNGMLGTVAQASEGHLSIRLDSAQGPGLGRAVSVSMADYAAVDHGYATTIHKSQGATVDRAYVLASGSMDRHMTYVAMTRHRDGVALYADRSEFSDMGALTARLSRSQAKETTLDYDRAGYAQRRGFGVHRRGTESEIAIPAAMREPLRDHSNGSANRWNLGSLRPTRDREATARPTPKRGMFDGLKLSTGRPSAEAGLGVGAAQVRADPAARLEQAVDRYARAWSDIRLMRAENLPVLDSQKQALRDAGVALDEIRPGAVRDLRAALAYEPAIQRAMTELQGRERATRLVAGIKHEERVHREPELYAARLVKVCHRLEVRHERLSGWEQAEARGKVAAELKSIAGALKRDPQLESVMRAQAKTLGITPGSWLGRVLQAPTVERAIGQSIGCDLERGRDLGMSM</sequence>
<dbReference type="SUPFAM" id="SSF52540">
    <property type="entry name" value="P-loop containing nucleoside triphosphate hydrolases"/>
    <property type="match status" value="2"/>
</dbReference>
<evidence type="ECO:0000259" key="4">
    <source>
        <dbReference type="Pfam" id="PF03389"/>
    </source>
</evidence>
<dbReference type="Pfam" id="PF03389">
    <property type="entry name" value="MobA_MobL"/>
    <property type="match status" value="1"/>
</dbReference>
<organism evidence="5 6">
    <name type="scientific">Acidocella aminolytica 101 = DSM 11237</name>
    <dbReference type="NCBI Taxonomy" id="1120923"/>
    <lineage>
        <taxon>Bacteria</taxon>
        <taxon>Pseudomonadati</taxon>
        <taxon>Pseudomonadota</taxon>
        <taxon>Alphaproteobacteria</taxon>
        <taxon>Acetobacterales</taxon>
        <taxon>Acidocellaceae</taxon>
        <taxon>Acidocella</taxon>
    </lineage>
</organism>
<evidence type="ECO:0000256" key="1">
    <source>
        <dbReference type="ARBA" id="ARBA00010873"/>
    </source>
</evidence>
<keyword evidence="5" id="KW-0540">Nuclease</keyword>
<keyword evidence="2" id="KW-0184">Conjugation</keyword>
<feature type="domain" description="MobA/MobL protein" evidence="4">
    <location>
        <begin position="2"/>
        <end position="222"/>
    </location>
</feature>
<dbReference type="CDD" id="cd18809">
    <property type="entry name" value="SF1_C_RecD"/>
    <property type="match status" value="1"/>
</dbReference>
<dbReference type="InterPro" id="IPR014136">
    <property type="entry name" value="TraA_Ti"/>
</dbReference>
<evidence type="ECO:0000256" key="3">
    <source>
        <dbReference type="SAM" id="MobiDB-lite"/>
    </source>
</evidence>
<feature type="region of interest" description="Disordered" evidence="3">
    <location>
        <begin position="803"/>
        <end position="824"/>
    </location>
</feature>
<evidence type="ECO:0000313" key="5">
    <source>
        <dbReference type="EMBL" id="GAN81959.1"/>
    </source>
</evidence>
<dbReference type="Gene3D" id="3.30.930.30">
    <property type="match status" value="1"/>
</dbReference>
<name>A0A0D6PMC9_9PROT</name>
<dbReference type="AlphaFoldDB" id="A0A0D6PMC9"/>
<dbReference type="InterPro" id="IPR027417">
    <property type="entry name" value="P-loop_NTPase"/>
</dbReference>
<keyword evidence="5" id="KW-0269">Exonuclease</keyword>
<dbReference type="CDD" id="cd17933">
    <property type="entry name" value="DEXSc_RecD-like"/>
    <property type="match status" value="1"/>
</dbReference>
<keyword evidence="5" id="KW-0378">Hydrolase</keyword>
<dbReference type="Gene3D" id="3.40.50.300">
    <property type="entry name" value="P-loop containing nucleotide triphosphate hydrolases"/>
    <property type="match status" value="2"/>
</dbReference>
<keyword evidence="6" id="KW-1185">Reference proteome</keyword>
<comment type="caution">
    <text evidence="5">The sequence shown here is derived from an EMBL/GenBank/DDBJ whole genome shotgun (WGS) entry which is preliminary data.</text>
</comment>
<dbReference type="GO" id="GO:0004527">
    <property type="term" value="F:exonuclease activity"/>
    <property type="evidence" value="ECO:0007669"/>
    <property type="project" value="UniProtKB-KW"/>
</dbReference>
<evidence type="ECO:0000313" key="6">
    <source>
        <dbReference type="Proteomes" id="UP000032668"/>
    </source>
</evidence>
<reference evidence="5 6" key="1">
    <citation type="submission" date="2012-11" db="EMBL/GenBank/DDBJ databases">
        <title>Whole genome sequence of Acidocella aminolytica 101 = DSM 11237.</title>
        <authorList>
            <person name="Azuma Y."/>
            <person name="Higashiura N."/>
            <person name="Hirakawa H."/>
            <person name="Matsushita K."/>
        </authorList>
    </citation>
    <scope>NUCLEOTIDE SEQUENCE [LARGE SCALE GENOMIC DNA]</scope>
    <source>
        <strain evidence="6">101 / DSM 11237</strain>
    </source>
</reference>
<protein>
    <submittedName>
        <fullName evidence="5">Conjugal exonuclease V alpha subunit TraA</fullName>
    </submittedName>
</protein>
<dbReference type="Gene3D" id="2.30.30.940">
    <property type="match status" value="1"/>
</dbReference>
<evidence type="ECO:0000256" key="2">
    <source>
        <dbReference type="ARBA" id="ARBA00022971"/>
    </source>
</evidence>